<evidence type="ECO:0000313" key="1">
    <source>
        <dbReference type="EMBL" id="SCF06234.1"/>
    </source>
</evidence>
<dbReference type="EMBL" id="LT607412">
    <property type="protein sequence ID" value="SCF06234.1"/>
    <property type="molecule type" value="Genomic_DNA"/>
</dbReference>
<accession>A0A1C4XD40</accession>
<gene>
    <name evidence="1" type="ORF">GA0070607_5062</name>
</gene>
<proteinExistence type="predicted"/>
<dbReference type="AlphaFoldDB" id="A0A1C4XD40"/>
<evidence type="ECO:0000313" key="2">
    <source>
        <dbReference type="Proteomes" id="UP000198243"/>
    </source>
</evidence>
<name>A0A1C4XD40_9ACTN</name>
<organism evidence="1 2">
    <name type="scientific">Micromonospora coriariae</name>
    <dbReference type="NCBI Taxonomy" id="285665"/>
    <lineage>
        <taxon>Bacteria</taxon>
        <taxon>Bacillati</taxon>
        <taxon>Actinomycetota</taxon>
        <taxon>Actinomycetes</taxon>
        <taxon>Micromonosporales</taxon>
        <taxon>Micromonosporaceae</taxon>
        <taxon>Micromonospora</taxon>
    </lineage>
</organism>
<protein>
    <submittedName>
        <fullName evidence="1">Uncharacterized protein</fullName>
    </submittedName>
</protein>
<reference evidence="2" key="1">
    <citation type="submission" date="2016-06" db="EMBL/GenBank/DDBJ databases">
        <authorList>
            <person name="Varghese N."/>
            <person name="Submissions Spin"/>
        </authorList>
    </citation>
    <scope>NUCLEOTIDE SEQUENCE [LARGE SCALE GENOMIC DNA]</scope>
    <source>
        <strain evidence="2">DSM 44875</strain>
    </source>
</reference>
<dbReference type="Proteomes" id="UP000198243">
    <property type="component" value="Chromosome I"/>
</dbReference>
<sequence length="41" mass="4586">MSETASKPHPKQPQTLLLEVQAIAVPRDRGYLQNKNGNNKI</sequence>
<keyword evidence="2" id="KW-1185">Reference proteome</keyword>
<dbReference type="RefSeq" id="WP_269458398.1">
    <property type="nucleotide sequence ID" value="NZ_LT607412.1"/>
</dbReference>